<feature type="transmembrane region" description="Helical" evidence="8">
    <location>
        <begin position="84"/>
        <end position="111"/>
    </location>
</feature>
<comment type="subcellular location">
    <subcellularLocation>
        <location evidence="1">Cell membrane</location>
        <topology evidence="1">Multi-pass membrane protein</topology>
    </subcellularLocation>
</comment>
<dbReference type="AlphaFoldDB" id="A0A6J6T0B3"/>
<dbReference type="GO" id="GO:0015648">
    <property type="term" value="F:lipid-linked peptidoglycan transporter activity"/>
    <property type="evidence" value="ECO:0007669"/>
    <property type="project" value="TreeGrafter"/>
</dbReference>
<dbReference type="PANTHER" id="PTHR47019">
    <property type="entry name" value="LIPID II FLIPPASE MURJ"/>
    <property type="match status" value="1"/>
</dbReference>
<keyword evidence="7 8" id="KW-0472">Membrane</keyword>
<evidence type="ECO:0000313" key="9">
    <source>
        <dbReference type="EMBL" id="CAB4739889.1"/>
    </source>
</evidence>
<feature type="transmembrane region" description="Helical" evidence="8">
    <location>
        <begin position="131"/>
        <end position="151"/>
    </location>
</feature>
<feature type="transmembrane region" description="Helical" evidence="8">
    <location>
        <begin position="289"/>
        <end position="309"/>
    </location>
</feature>
<feature type="transmembrane region" description="Helical" evidence="8">
    <location>
        <begin position="200"/>
        <end position="221"/>
    </location>
</feature>
<feature type="transmembrane region" description="Helical" evidence="8">
    <location>
        <begin position="163"/>
        <end position="185"/>
    </location>
</feature>
<evidence type="ECO:0000256" key="6">
    <source>
        <dbReference type="ARBA" id="ARBA00022989"/>
    </source>
</evidence>
<feature type="transmembrane region" description="Helical" evidence="8">
    <location>
        <begin position="29"/>
        <end position="47"/>
    </location>
</feature>
<reference evidence="9" key="1">
    <citation type="submission" date="2020-05" db="EMBL/GenBank/DDBJ databases">
        <authorList>
            <person name="Chiriac C."/>
            <person name="Salcher M."/>
            <person name="Ghai R."/>
            <person name="Kavagutti S V."/>
        </authorList>
    </citation>
    <scope>NUCLEOTIDE SEQUENCE</scope>
</reference>
<evidence type="ECO:0000256" key="4">
    <source>
        <dbReference type="ARBA" id="ARBA00022960"/>
    </source>
</evidence>
<feature type="transmembrane region" description="Helical" evidence="8">
    <location>
        <begin position="428"/>
        <end position="451"/>
    </location>
</feature>
<evidence type="ECO:0000313" key="10">
    <source>
        <dbReference type="EMBL" id="CAB5062710.1"/>
    </source>
</evidence>
<accession>A0A6J6T0B3</accession>
<dbReference type="EMBL" id="CAEZYO010000077">
    <property type="protein sequence ID" value="CAB4739889.1"/>
    <property type="molecule type" value="Genomic_DNA"/>
</dbReference>
<sequence length="539" mass="57551">MSEPSVLRSSAVMAVGTIISRITGLARNLLLVAALGTAIIGDTYQVANTLPTVVYILVAGGALNAVFVPQIVREMKNKDGGNSYASQLATATFTILGFATVIGIIAAPIIVRLYAAKFGGSGLENEFELTVLFTRYCLPQVLFLGFFTLLGQIANARGSFGPMMWAPILNNLIVIGVLICFIAIAPDAANGVISSTAKSFLGLGTSLGALAQAAILIPVIAKTGVRLRPNFHWSSLRKSAHLAKWTLVFVLINQIGFMVIVNLATSASVRAKQSGIDVGVGFTPYQNAHFIFLLPHSIIAVSFVTALLPRISRLAADARISDVRDEIQQTLLHLYSLIIPAAFALLYLGQPIAHFIFAGLRSQDSSQIGLILSGFALGLIPFCSSYLMLRGFYAFEDTKTPAGITLVMNVVTIISATFGYFILPIRLITVGIAISFGLGYLASSLWARHLLSKRVGAIRLRKDVTAIVIISAVAFAPSLLVARLIETLMNSGSPNLLSSVVTLALSAVIALPIYFGLGYRFEVAPITFAADTLRKRFAK</sequence>
<dbReference type="Pfam" id="PF03023">
    <property type="entry name" value="MurJ"/>
    <property type="match status" value="1"/>
</dbReference>
<dbReference type="GO" id="GO:0008360">
    <property type="term" value="P:regulation of cell shape"/>
    <property type="evidence" value="ECO:0007669"/>
    <property type="project" value="UniProtKB-KW"/>
</dbReference>
<evidence type="ECO:0000256" key="8">
    <source>
        <dbReference type="SAM" id="Phobius"/>
    </source>
</evidence>
<feature type="transmembrane region" description="Helical" evidence="8">
    <location>
        <begin position="330"/>
        <end position="348"/>
    </location>
</feature>
<evidence type="ECO:0000256" key="5">
    <source>
        <dbReference type="ARBA" id="ARBA00022984"/>
    </source>
</evidence>
<proteinExistence type="predicted"/>
<keyword evidence="4" id="KW-0133">Cell shape</keyword>
<feature type="transmembrane region" description="Helical" evidence="8">
    <location>
        <begin position="368"/>
        <end position="389"/>
    </location>
</feature>
<dbReference type="InterPro" id="IPR051050">
    <property type="entry name" value="Lipid_II_flippase_MurJ/MviN"/>
</dbReference>
<feature type="transmembrane region" description="Helical" evidence="8">
    <location>
        <begin position="53"/>
        <end position="72"/>
    </location>
</feature>
<dbReference type="CDD" id="cd13123">
    <property type="entry name" value="MATE_MurJ_like"/>
    <property type="match status" value="1"/>
</dbReference>
<dbReference type="NCBIfam" id="TIGR01695">
    <property type="entry name" value="murJ_mviN"/>
    <property type="match status" value="1"/>
</dbReference>
<feature type="transmembrane region" description="Helical" evidence="8">
    <location>
        <begin position="401"/>
        <end position="422"/>
    </location>
</feature>
<dbReference type="PRINTS" id="PR01806">
    <property type="entry name" value="VIRFACTRMVIN"/>
</dbReference>
<feature type="transmembrane region" description="Helical" evidence="8">
    <location>
        <begin position="463"/>
        <end position="485"/>
    </location>
</feature>
<name>A0A6J6T0B3_9ZZZZ</name>
<gene>
    <name evidence="9" type="ORF">UFOPK2731_01408</name>
    <name evidence="10" type="ORF">UFOPK4337_01195</name>
</gene>
<protein>
    <submittedName>
        <fullName evidence="9">Unannotated protein</fullName>
    </submittedName>
</protein>
<evidence type="ECO:0000256" key="1">
    <source>
        <dbReference type="ARBA" id="ARBA00004651"/>
    </source>
</evidence>
<organism evidence="9">
    <name type="scientific">freshwater metagenome</name>
    <dbReference type="NCBI Taxonomy" id="449393"/>
    <lineage>
        <taxon>unclassified sequences</taxon>
        <taxon>metagenomes</taxon>
        <taxon>ecological metagenomes</taxon>
    </lineage>
</organism>
<dbReference type="EMBL" id="CAFBQM010000077">
    <property type="protein sequence ID" value="CAB5062710.1"/>
    <property type="molecule type" value="Genomic_DNA"/>
</dbReference>
<keyword evidence="3 8" id="KW-0812">Transmembrane</keyword>
<feature type="transmembrane region" description="Helical" evidence="8">
    <location>
        <begin position="497"/>
        <end position="517"/>
    </location>
</feature>
<dbReference type="InterPro" id="IPR004268">
    <property type="entry name" value="MurJ"/>
</dbReference>
<evidence type="ECO:0000256" key="2">
    <source>
        <dbReference type="ARBA" id="ARBA00022475"/>
    </source>
</evidence>
<dbReference type="GO" id="GO:0034204">
    <property type="term" value="P:lipid translocation"/>
    <property type="evidence" value="ECO:0007669"/>
    <property type="project" value="TreeGrafter"/>
</dbReference>
<feature type="transmembrane region" description="Helical" evidence="8">
    <location>
        <begin position="242"/>
        <end position="269"/>
    </location>
</feature>
<keyword evidence="6 8" id="KW-1133">Transmembrane helix</keyword>
<dbReference type="GO" id="GO:0005886">
    <property type="term" value="C:plasma membrane"/>
    <property type="evidence" value="ECO:0007669"/>
    <property type="project" value="UniProtKB-SubCell"/>
</dbReference>
<keyword evidence="5" id="KW-0573">Peptidoglycan synthesis</keyword>
<evidence type="ECO:0000256" key="7">
    <source>
        <dbReference type="ARBA" id="ARBA00023136"/>
    </source>
</evidence>
<evidence type="ECO:0000256" key="3">
    <source>
        <dbReference type="ARBA" id="ARBA00022692"/>
    </source>
</evidence>
<dbReference type="PANTHER" id="PTHR47019:SF1">
    <property type="entry name" value="LIPID II FLIPPASE MURJ"/>
    <property type="match status" value="1"/>
</dbReference>
<dbReference type="GO" id="GO:0009252">
    <property type="term" value="P:peptidoglycan biosynthetic process"/>
    <property type="evidence" value="ECO:0007669"/>
    <property type="project" value="UniProtKB-KW"/>
</dbReference>
<keyword evidence="2" id="KW-1003">Cell membrane</keyword>